<feature type="transmembrane region" description="Helical" evidence="10">
    <location>
        <begin position="120"/>
        <end position="146"/>
    </location>
</feature>
<dbReference type="PANTHER" id="PTHR30266">
    <property type="entry name" value="MECHANOSENSITIVE CHANNEL MSCL"/>
    <property type="match status" value="1"/>
</dbReference>
<evidence type="ECO:0000256" key="9">
    <source>
        <dbReference type="ARBA" id="ARBA00023303"/>
    </source>
</evidence>
<dbReference type="AlphaFoldDB" id="A0A219B3D0"/>
<evidence type="ECO:0000256" key="7">
    <source>
        <dbReference type="ARBA" id="ARBA00023065"/>
    </source>
</evidence>
<feature type="region of interest" description="Disordered" evidence="11">
    <location>
        <begin position="1"/>
        <end position="25"/>
    </location>
</feature>
<keyword evidence="9 10" id="KW-0407">Ion channel</keyword>
<evidence type="ECO:0000256" key="4">
    <source>
        <dbReference type="ARBA" id="ARBA00022475"/>
    </source>
</evidence>
<evidence type="ECO:0000256" key="5">
    <source>
        <dbReference type="ARBA" id="ARBA00022692"/>
    </source>
</evidence>
<evidence type="ECO:0000256" key="6">
    <source>
        <dbReference type="ARBA" id="ARBA00022989"/>
    </source>
</evidence>
<dbReference type="STRING" id="1234595.C725_1003"/>
<keyword evidence="8 10" id="KW-0472">Membrane</keyword>
<keyword evidence="4 10" id="KW-1003">Cell membrane</keyword>
<evidence type="ECO:0000256" key="3">
    <source>
        <dbReference type="ARBA" id="ARBA00022448"/>
    </source>
</evidence>
<gene>
    <name evidence="10" type="primary">mscL</name>
    <name evidence="12" type="ORF">B5C34_04010</name>
</gene>
<feature type="transmembrane region" description="Helical" evidence="10">
    <location>
        <begin position="47"/>
        <end position="69"/>
    </location>
</feature>
<keyword evidence="10" id="KW-0997">Cell inner membrane</keyword>
<dbReference type="SUPFAM" id="SSF81330">
    <property type="entry name" value="Gated mechanosensitive channel"/>
    <property type="match status" value="1"/>
</dbReference>
<dbReference type="NCBIfam" id="TIGR00220">
    <property type="entry name" value="mscL"/>
    <property type="match status" value="1"/>
</dbReference>
<dbReference type="Proteomes" id="UP000198462">
    <property type="component" value="Unassembled WGS sequence"/>
</dbReference>
<organism evidence="12 13">
    <name type="scientific">Pacificimonas flava</name>
    <dbReference type="NCBI Taxonomy" id="1234595"/>
    <lineage>
        <taxon>Bacteria</taxon>
        <taxon>Pseudomonadati</taxon>
        <taxon>Pseudomonadota</taxon>
        <taxon>Alphaproteobacteria</taxon>
        <taxon>Sphingomonadales</taxon>
        <taxon>Sphingosinicellaceae</taxon>
        <taxon>Pacificimonas</taxon>
    </lineage>
</organism>
<accession>A0A219B3D0</accession>
<protein>
    <recommendedName>
        <fullName evidence="10">Large-conductance mechanosensitive channel</fullName>
    </recommendedName>
</protein>
<dbReference type="InterPro" id="IPR036019">
    <property type="entry name" value="MscL_channel"/>
</dbReference>
<sequence length="188" mass="20848">MQQGAVAAFPPARRQSERVARSPDRAVNSSARRSWRRTRVLDEFKKFISRGNVMDLAVGVIIGGAFALITKSLTDDIIMPLVSWLFGGFDFSGYFVRLGPVPEGYAGSLTNYAELKEAGVLLWGYGQFATVVVNFVILAFIIFLLVRTVNRINMKDPETEAKTPTAPPENIILLKQIRDELKKANGEV</sequence>
<keyword evidence="13" id="KW-1185">Reference proteome</keyword>
<dbReference type="GO" id="GO:0008381">
    <property type="term" value="F:mechanosensitive monoatomic ion channel activity"/>
    <property type="evidence" value="ECO:0007669"/>
    <property type="project" value="UniProtKB-UniRule"/>
</dbReference>
<evidence type="ECO:0000256" key="8">
    <source>
        <dbReference type="ARBA" id="ARBA00023136"/>
    </source>
</evidence>
<dbReference type="InterPro" id="IPR001185">
    <property type="entry name" value="MS_channel"/>
</dbReference>
<dbReference type="GO" id="GO:0005886">
    <property type="term" value="C:plasma membrane"/>
    <property type="evidence" value="ECO:0007669"/>
    <property type="project" value="UniProtKB-SubCell"/>
</dbReference>
<comment type="subunit">
    <text evidence="10">Homopentamer.</text>
</comment>
<evidence type="ECO:0000256" key="10">
    <source>
        <dbReference type="HAMAP-Rule" id="MF_00115"/>
    </source>
</evidence>
<dbReference type="InterPro" id="IPR037673">
    <property type="entry name" value="MSC/AndL"/>
</dbReference>
<comment type="similarity">
    <text evidence="2 10">Belongs to the MscL family.</text>
</comment>
<dbReference type="PRINTS" id="PR01264">
    <property type="entry name" value="MECHCHANNEL"/>
</dbReference>
<dbReference type="OrthoDB" id="9810350at2"/>
<dbReference type="PANTHER" id="PTHR30266:SF2">
    <property type="entry name" value="LARGE-CONDUCTANCE MECHANOSENSITIVE CHANNEL"/>
    <property type="match status" value="1"/>
</dbReference>
<comment type="subcellular location">
    <subcellularLocation>
        <location evidence="10">Cell inner membrane</location>
        <topology evidence="10">Multi-pass membrane protein</topology>
    </subcellularLocation>
    <subcellularLocation>
        <location evidence="1">Cell membrane</location>
        <topology evidence="1">Multi-pass membrane protein</topology>
    </subcellularLocation>
</comment>
<dbReference type="NCBIfam" id="NF010557">
    <property type="entry name" value="PRK13952.1"/>
    <property type="match status" value="1"/>
</dbReference>
<proteinExistence type="inferred from homology"/>
<dbReference type="PROSITE" id="PS01327">
    <property type="entry name" value="MSCL"/>
    <property type="match status" value="1"/>
</dbReference>
<comment type="caution">
    <text evidence="12">The sequence shown here is derived from an EMBL/GenBank/DDBJ whole genome shotgun (WGS) entry which is preliminary data.</text>
</comment>
<evidence type="ECO:0000313" key="13">
    <source>
        <dbReference type="Proteomes" id="UP000198462"/>
    </source>
</evidence>
<keyword evidence="3 10" id="KW-0813">Transport</keyword>
<dbReference type="EMBL" id="NFZT01000001">
    <property type="protein sequence ID" value="OWV32694.1"/>
    <property type="molecule type" value="Genomic_DNA"/>
</dbReference>
<evidence type="ECO:0000313" key="12">
    <source>
        <dbReference type="EMBL" id="OWV32694.1"/>
    </source>
</evidence>
<evidence type="ECO:0000256" key="1">
    <source>
        <dbReference type="ARBA" id="ARBA00004651"/>
    </source>
</evidence>
<dbReference type="InterPro" id="IPR019823">
    <property type="entry name" value="Mechanosensitive_channel_CS"/>
</dbReference>
<evidence type="ECO:0000256" key="2">
    <source>
        <dbReference type="ARBA" id="ARBA00007254"/>
    </source>
</evidence>
<keyword evidence="5 10" id="KW-0812">Transmembrane</keyword>
<comment type="function">
    <text evidence="10">Channel that opens in response to stretch forces in the membrane lipid bilayer. May participate in the regulation of osmotic pressure changes within the cell.</text>
</comment>
<dbReference type="Gene3D" id="1.10.1200.120">
    <property type="entry name" value="Large-conductance mechanosensitive channel, MscL, domain 1"/>
    <property type="match status" value="1"/>
</dbReference>
<name>A0A219B3D0_9SPHN</name>
<reference evidence="13" key="1">
    <citation type="submission" date="2017-05" db="EMBL/GenBank/DDBJ databases">
        <authorList>
            <person name="Lin X."/>
        </authorList>
    </citation>
    <scope>NUCLEOTIDE SEQUENCE [LARGE SCALE GENOMIC DNA]</scope>
    <source>
        <strain evidence="13">JLT2012</strain>
    </source>
</reference>
<feature type="compositionally biased region" description="Basic and acidic residues" evidence="11">
    <location>
        <begin position="14"/>
        <end position="24"/>
    </location>
</feature>
<keyword evidence="7 10" id="KW-0406">Ion transport</keyword>
<dbReference type="Pfam" id="PF01741">
    <property type="entry name" value="MscL"/>
    <property type="match status" value="1"/>
</dbReference>
<evidence type="ECO:0000256" key="11">
    <source>
        <dbReference type="SAM" id="MobiDB-lite"/>
    </source>
</evidence>
<keyword evidence="6 10" id="KW-1133">Transmembrane helix</keyword>
<dbReference type="HAMAP" id="MF_00115">
    <property type="entry name" value="MscL"/>
    <property type="match status" value="1"/>
</dbReference>